<dbReference type="GO" id="GO:0005545">
    <property type="term" value="F:1-phosphatidylinositol binding"/>
    <property type="evidence" value="ECO:0007669"/>
    <property type="project" value="InterPro"/>
</dbReference>
<dbReference type="PANTHER" id="PTHR22951:SF70">
    <property type="entry name" value="OS11G0244600 PROTEIN"/>
    <property type="match status" value="1"/>
</dbReference>
<dbReference type="GO" id="GO:0048268">
    <property type="term" value="P:clathrin coat assembly"/>
    <property type="evidence" value="ECO:0007669"/>
    <property type="project" value="InterPro"/>
</dbReference>
<dbReference type="GO" id="GO:0005546">
    <property type="term" value="F:phosphatidylinositol-4,5-bisphosphate binding"/>
    <property type="evidence" value="ECO:0007669"/>
    <property type="project" value="TreeGrafter"/>
</dbReference>
<dbReference type="GO" id="GO:0030136">
    <property type="term" value="C:clathrin-coated vesicle"/>
    <property type="evidence" value="ECO:0007669"/>
    <property type="project" value="UniProtKB-SubCell"/>
</dbReference>
<dbReference type="OrthoDB" id="1932749at2759"/>
<dbReference type="GO" id="GO:0032050">
    <property type="term" value="F:clathrin heavy chain binding"/>
    <property type="evidence" value="ECO:0007669"/>
    <property type="project" value="TreeGrafter"/>
</dbReference>
<dbReference type="GO" id="GO:0000149">
    <property type="term" value="F:SNARE binding"/>
    <property type="evidence" value="ECO:0007669"/>
    <property type="project" value="TreeGrafter"/>
</dbReference>
<evidence type="ECO:0000256" key="1">
    <source>
        <dbReference type="ARBA" id="ARBA00004132"/>
    </source>
</evidence>
<dbReference type="InterPro" id="IPR013809">
    <property type="entry name" value="ENTH"/>
</dbReference>
<dbReference type="InterPro" id="IPR045192">
    <property type="entry name" value="AP180-like"/>
</dbReference>
<dbReference type="AlphaFoldDB" id="A0A834TG74"/>
<keyword evidence="4" id="KW-0968">Cytoplasmic vesicle</keyword>
<dbReference type="GO" id="GO:0005794">
    <property type="term" value="C:Golgi apparatus"/>
    <property type="evidence" value="ECO:0007669"/>
    <property type="project" value="UniProtKB-SubCell"/>
</dbReference>
<name>A0A834TG74_9FABA</name>
<dbReference type="Gene3D" id="1.20.58.150">
    <property type="entry name" value="ANTH domain"/>
    <property type="match status" value="1"/>
</dbReference>
<dbReference type="Pfam" id="PF07651">
    <property type="entry name" value="ANTH"/>
    <property type="match status" value="1"/>
</dbReference>
<comment type="subcellular location">
    <subcellularLocation>
        <location evidence="1">Cytoplasmic vesicle</location>
        <location evidence="1">Clathrin-coated vesicle</location>
    </subcellularLocation>
    <subcellularLocation>
        <location evidence="2">Golgi apparatus</location>
    </subcellularLocation>
</comment>
<dbReference type="PROSITE" id="PS50942">
    <property type="entry name" value="ENTH"/>
    <property type="match status" value="1"/>
</dbReference>
<feature type="domain" description="ENTH" evidence="5">
    <location>
        <begin position="28"/>
        <end position="171"/>
    </location>
</feature>
<keyword evidence="3" id="KW-0333">Golgi apparatus</keyword>
<protein>
    <submittedName>
        <fullName evidence="6">Putative clathrin assembly protein</fullName>
    </submittedName>
</protein>
<dbReference type="InterPro" id="IPR011417">
    <property type="entry name" value="ANTH_dom"/>
</dbReference>
<dbReference type="SUPFAM" id="SSF48464">
    <property type="entry name" value="ENTH/VHS domain"/>
    <property type="match status" value="1"/>
</dbReference>
<dbReference type="PANTHER" id="PTHR22951">
    <property type="entry name" value="CLATHRIN ASSEMBLY PROTEIN"/>
    <property type="match status" value="1"/>
</dbReference>
<evidence type="ECO:0000256" key="2">
    <source>
        <dbReference type="ARBA" id="ARBA00004555"/>
    </source>
</evidence>
<dbReference type="SUPFAM" id="SSF89009">
    <property type="entry name" value="GAT-like domain"/>
    <property type="match status" value="1"/>
</dbReference>
<dbReference type="GO" id="GO:0006900">
    <property type="term" value="P:vesicle budding from membrane"/>
    <property type="evidence" value="ECO:0007669"/>
    <property type="project" value="TreeGrafter"/>
</dbReference>
<dbReference type="EMBL" id="JAAIUW010000008">
    <property type="protein sequence ID" value="KAF7820631.1"/>
    <property type="molecule type" value="Genomic_DNA"/>
</dbReference>
<reference evidence="6" key="1">
    <citation type="submission" date="2020-09" db="EMBL/GenBank/DDBJ databases">
        <title>Genome-Enabled Discovery of Anthraquinone Biosynthesis in Senna tora.</title>
        <authorList>
            <person name="Kang S.-H."/>
            <person name="Pandey R.P."/>
            <person name="Lee C.-M."/>
            <person name="Sim J.-S."/>
            <person name="Jeong J.-T."/>
            <person name="Choi B.-S."/>
            <person name="Jung M."/>
            <person name="Ginzburg D."/>
            <person name="Zhao K."/>
            <person name="Won S.Y."/>
            <person name="Oh T.-J."/>
            <person name="Yu Y."/>
            <person name="Kim N.-H."/>
            <person name="Lee O.R."/>
            <person name="Lee T.-H."/>
            <person name="Bashyal P."/>
            <person name="Kim T.-S."/>
            <person name="Lee W.-H."/>
            <person name="Kawkins C."/>
            <person name="Kim C.-K."/>
            <person name="Kim J.S."/>
            <person name="Ahn B.O."/>
            <person name="Rhee S.Y."/>
            <person name="Sohng J.K."/>
        </authorList>
    </citation>
    <scope>NUCLEOTIDE SEQUENCE</scope>
    <source>
        <tissue evidence="6">Leaf</tissue>
    </source>
</reference>
<keyword evidence="7" id="KW-1185">Reference proteome</keyword>
<dbReference type="InterPro" id="IPR014712">
    <property type="entry name" value="ANTH_dom_sf"/>
</dbReference>
<dbReference type="GO" id="GO:0005905">
    <property type="term" value="C:clathrin-coated pit"/>
    <property type="evidence" value="ECO:0007669"/>
    <property type="project" value="TreeGrafter"/>
</dbReference>
<comment type="caution">
    <text evidence="6">The sequence shown here is derived from an EMBL/GenBank/DDBJ whole genome shotgun (WGS) entry which is preliminary data.</text>
</comment>
<accession>A0A834TG74</accession>
<dbReference type="Proteomes" id="UP000634136">
    <property type="component" value="Unassembled WGS sequence"/>
</dbReference>
<dbReference type="GO" id="GO:0072583">
    <property type="term" value="P:clathrin-dependent endocytosis"/>
    <property type="evidence" value="ECO:0007669"/>
    <property type="project" value="InterPro"/>
</dbReference>
<evidence type="ECO:0000313" key="6">
    <source>
        <dbReference type="EMBL" id="KAF7820631.1"/>
    </source>
</evidence>
<dbReference type="SMART" id="SM00273">
    <property type="entry name" value="ENTH"/>
    <property type="match status" value="1"/>
</dbReference>
<evidence type="ECO:0000256" key="4">
    <source>
        <dbReference type="ARBA" id="ARBA00023329"/>
    </source>
</evidence>
<evidence type="ECO:0000256" key="3">
    <source>
        <dbReference type="ARBA" id="ARBA00023034"/>
    </source>
</evidence>
<gene>
    <name evidence="6" type="ORF">G2W53_026086</name>
</gene>
<proteinExistence type="predicted"/>
<sequence>MGVVDIQGKLRLALGSVKDHASIGKAMIMYDGFSSIEIAVLKATAHNNDTNSIHDRHMHEILFLVSNSGPGSIPFLAEKLSRRLHKTKDRLVALKALVLIHRLLRGGNRRFEQELCRARFSGHLQIGTRFGSDRFLHKYASYLEERMNWVINQAGRLEPIVSNKGLIEFRRYDEKCVDMVFRTLPKCQVLLDRVLDCDINVVLPCNNNNNEQYGFMTRVAAMSNTLRESFQVYTTFAEGVAVLVNMLFDLTESARGLACDILRKASIQSRKLHDLYQNCKKIVEINSKNLEFPCVEIISMDHIMALDQCLRNDGRMISKAPSSCDRISEVEKVAKAGKRKSYNKNSSSNVEEKKMDMNLTPSAFLSWTLETKISKDFVKVMRVY</sequence>
<organism evidence="6 7">
    <name type="scientific">Senna tora</name>
    <dbReference type="NCBI Taxonomy" id="362788"/>
    <lineage>
        <taxon>Eukaryota</taxon>
        <taxon>Viridiplantae</taxon>
        <taxon>Streptophyta</taxon>
        <taxon>Embryophyta</taxon>
        <taxon>Tracheophyta</taxon>
        <taxon>Spermatophyta</taxon>
        <taxon>Magnoliopsida</taxon>
        <taxon>eudicotyledons</taxon>
        <taxon>Gunneridae</taxon>
        <taxon>Pentapetalae</taxon>
        <taxon>rosids</taxon>
        <taxon>fabids</taxon>
        <taxon>Fabales</taxon>
        <taxon>Fabaceae</taxon>
        <taxon>Caesalpinioideae</taxon>
        <taxon>Cassia clade</taxon>
        <taxon>Senna</taxon>
    </lineage>
</organism>
<dbReference type="Gene3D" id="1.25.40.90">
    <property type="match status" value="1"/>
</dbReference>
<dbReference type="InterPro" id="IPR008942">
    <property type="entry name" value="ENTH_VHS"/>
</dbReference>
<evidence type="ECO:0000259" key="5">
    <source>
        <dbReference type="PROSITE" id="PS50942"/>
    </source>
</evidence>
<evidence type="ECO:0000313" key="7">
    <source>
        <dbReference type="Proteomes" id="UP000634136"/>
    </source>
</evidence>